<dbReference type="EMBL" id="JAVEPI010000004">
    <property type="protein sequence ID" value="KAK1442069.1"/>
    <property type="molecule type" value="Genomic_DNA"/>
</dbReference>
<accession>A0AAD8PCZ3</accession>
<dbReference type="Gene3D" id="1.10.510.10">
    <property type="entry name" value="Transferase(Phosphotransferase) domain 1"/>
    <property type="match status" value="1"/>
</dbReference>
<name>A0AAD8PCZ3_BABGI</name>
<evidence type="ECO:0000256" key="1">
    <source>
        <dbReference type="SAM" id="MobiDB-lite"/>
    </source>
</evidence>
<gene>
    <name evidence="2" type="ORF">BgAZ_400990</name>
</gene>
<reference evidence="2" key="1">
    <citation type="submission" date="2023-08" db="EMBL/GenBank/DDBJ databases">
        <title>Draft sequence of the Babesia gibsoni genome.</title>
        <authorList>
            <person name="Yamagishi J.Y."/>
            <person name="Xuan X.X."/>
        </authorList>
    </citation>
    <scope>NUCLEOTIDE SEQUENCE</scope>
    <source>
        <strain evidence="2">Azabu</strain>
    </source>
</reference>
<dbReference type="SUPFAM" id="SSF56112">
    <property type="entry name" value="Protein kinase-like (PK-like)"/>
    <property type="match status" value="1"/>
</dbReference>
<feature type="compositionally biased region" description="Basic and acidic residues" evidence="1">
    <location>
        <begin position="134"/>
        <end position="147"/>
    </location>
</feature>
<evidence type="ECO:0000313" key="3">
    <source>
        <dbReference type="Proteomes" id="UP001230268"/>
    </source>
</evidence>
<dbReference type="AlphaFoldDB" id="A0AAD8PCZ3"/>
<protein>
    <submittedName>
        <fullName evidence="2">Uncharacterized protein</fullName>
    </submittedName>
</protein>
<organism evidence="2 3">
    <name type="scientific">Babesia gibsoni</name>
    <dbReference type="NCBI Taxonomy" id="33632"/>
    <lineage>
        <taxon>Eukaryota</taxon>
        <taxon>Sar</taxon>
        <taxon>Alveolata</taxon>
        <taxon>Apicomplexa</taxon>
        <taxon>Aconoidasida</taxon>
        <taxon>Piroplasmida</taxon>
        <taxon>Babesiidae</taxon>
        <taxon>Babesia</taxon>
    </lineage>
</organism>
<comment type="caution">
    <text evidence="2">The sequence shown here is derived from an EMBL/GenBank/DDBJ whole genome shotgun (WGS) entry which is preliminary data.</text>
</comment>
<evidence type="ECO:0000313" key="2">
    <source>
        <dbReference type="EMBL" id="KAK1442069.1"/>
    </source>
</evidence>
<feature type="region of interest" description="Disordered" evidence="1">
    <location>
        <begin position="134"/>
        <end position="157"/>
    </location>
</feature>
<sequence>MNEGTETQLPCLGRKPRSAIEQNGADISYLHTDVEAFSHDLMNIGNRETHDHNMLGGEVTPGDLSETVNKAPQNGDKFVSFAALKAKTFDNNFKDLEGLRRKTELLYLSERYLHSKLYTPKLEALQRLVEPGKYDNKEESNYGDKQNKLGGGGLFPLPQNLGSQSTHLCDYSGSAAVTDEQGDTKWAVHGNRQDTGVTLARSSSFDGYTSKDPKEKVITVLSSNEIVNGHNKKRISIPRAAYQPLDSGNKATNKVVLKVVGTTHVESPHFDWNNDPVSWLCALENHIEKVINSMELCGPTIVNPDRVFSELESIKPSWMPPELFYLLCIKPVGMDPNEFLELVGEHDIDECSKVLHNFNLVNTNAMGYVLDAENDTIKELMKLNRVHKRLVNEEDIYTRILSKMTDNFNSQVEDLLQTTRQDLRLAAGDTYLQYGRIKNITTWQKGDPVIREKGFSHDKAAKDKMKTLQRMQEVFGEGSHVSLDASVDEAKYIYYMKLLQDMEDSERDELQQQLVRDRTQALAEYSLMEPPFKPDNCLVWKTIGVSCKSIIWKMYNTTDCIPVIYKMRLLNHVEPEEMELLKMGYERVVKTIKQMTLKLSDKRQIKFATGTDVKEDCVVERMDFIRDIPVSELIEKTNLMTQTERCSQAQVIIREIIKLLYQLQGIDFVLPLKSSRLYISSGGITLSAGVPQSLLGKDARDILQKHEYTTIASMLWGKKIDWYLPPEANGDVAFTRDPLYVSKAHTWMIGKILYEATCQTPITRLSLDTTQIELLEDCATQEFLTMCLDECTETRPTVEELLRHPYMKKHKLNYGTFGPIDVGKAQCAVEILGDIETIVLNKINRTEKGVADYEQNENWDALVGESSEEDLCPLGSNYTYNFPNYRPVDVKK</sequence>
<dbReference type="Proteomes" id="UP001230268">
    <property type="component" value="Unassembled WGS sequence"/>
</dbReference>
<proteinExistence type="predicted"/>
<keyword evidence="3" id="KW-1185">Reference proteome</keyword>
<dbReference type="InterPro" id="IPR011009">
    <property type="entry name" value="Kinase-like_dom_sf"/>
</dbReference>